<feature type="compositionally biased region" description="Basic and acidic residues" evidence="1">
    <location>
        <begin position="39"/>
        <end position="53"/>
    </location>
</feature>
<feature type="region of interest" description="Disordered" evidence="1">
    <location>
        <begin position="38"/>
        <end position="74"/>
    </location>
</feature>
<sequence length="74" mass="8297">MTAMPRCACENHCAVLMANYWMRRKPLGIHPLMPLEPEVECKQMREGGSESGKKSSPPSPPGHPWGFDLRRSSC</sequence>
<dbReference type="Proteomes" id="UP000826195">
    <property type="component" value="Unassembled WGS sequence"/>
</dbReference>
<gene>
    <name evidence="2" type="ORF">KQX54_004600</name>
</gene>
<comment type="caution">
    <text evidence="2">The sequence shown here is derived from an EMBL/GenBank/DDBJ whole genome shotgun (WGS) entry which is preliminary data.</text>
</comment>
<evidence type="ECO:0000313" key="2">
    <source>
        <dbReference type="EMBL" id="KAH0553810.1"/>
    </source>
</evidence>
<name>A0AAV7INF6_COTGL</name>
<dbReference type="EMBL" id="JAHXZJ010001119">
    <property type="protein sequence ID" value="KAH0553810.1"/>
    <property type="molecule type" value="Genomic_DNA"/>
</dbReference>
<keyword evidence="3" id="KW-1185">Reference proteome</keyword>
<organism evidence="2 3">
    <name type="scientific">Cotesia glomerata</name>
    <name type="common">Lepidopteran parasitic wasp</name>
    <name type="synonym">Apanteles glomeratus</name>
    <dbReference type="NCBI Taxonomy" id="32391"/>
    <lineage>
        <taxon>Eukaryota</taxon>
        <taxon>Metazoa</taxon>
        <taxon>Ecdysozoa</taxon>
        <taxon>Arthropoda</taxon>
        <taxon>Hexapoda</taxon>
        <taxon>Insecta</taxon>
        <taxon>Pterygota</taxon>
        <taxon>Neoptera</taxon>
        <taxon>Endopterygota</taxon>
        <taxon>Hymenoptera</taxon>
        <taxon>Apocrita</taxon>
        <taxon>Ichneumonoidea</taxon>
        <taxon>Braconidae</taxon>
        <taxon>Microgastrinae</taxon>
        <taxon>Cotesia</taxon>
    </lineage>
</organism>
<evidence type="ECO:0000313" key="3">
    <source>
        <dbReference type="Proteomes" id="UP000826195"/>
    </source>
</evidence>
<evidence type="ECO:0000256" key="1">
    <source>
        <dbReference type="SAM" id="MobiDB-lite"/>
    </source>
</evidence>
<accession>A0AAV7INF6</accession>
<proteinExistence type="predicted"/>
<reference evidence="2 3" key="1">
    <citation type="journal article" date="2021" name="J. Hered.">
        <title>A chromosome-level genome assembly of the parasitoid wasp, Cotesia glomerata (Hymenoptera: Braconidae).</title>
        <authorList>
            <person name="Pinto B.J."/>
            <person name="Weis J.J."/>
            <person name="Gamble T."/>
            <person name="Ode P.J."/>
            <person name="Paul R."/>
            <person name="Zaspel J.M."/>
        </authorList>
    </citation>
    <scope>NUCLEOTIDE SEQUENCE [LARGE SCALE GENOMIC DNA]</scope>
    <source>
        <strain evidence="2">CgM1</strain>
    </source>
</reference>
<protein>
    <submittedName>
        <fullName evidence="2">Uncharacterized protein</fullName>
    </submittedName>
</protein>
<dbReference type="AlphaFoldDB" id="A0AAV7INF6"/>